<evidence type="ECO:0000259" key="3">
    <source>
        <dbReference type="SMART" id="SM00768"/>
    </source>
</evidence>
<dbReference type="EMBL" id="JACEIK010000079">
    <property type="protein sequence ID" value="MCD7449015.1"/>
    <property type="molecule type" value="Genomic_DNA"/>
</dbReference>
<protein>
    <recommendedName>
        <fullName evidence="3">X8 domain-containing protein</fullName>
    </recommendedName>
</protein>
<keyword evidence="5" id="KW-1185">Reference proteome</keyword>
<organism evidence="4 5">
    <name type="scientific">Datura stramonium</name>
    <name type="common">Jimsonweed</name>
    <name type="synonym">Common thornapple</name>
    <dbReference type="NCBI Taxonomy" id="4076"/>
    <lineage>
        <taxon>Eukaryota</taxon>
        <taxon>Viridiplantae</taxon>
        <taxon>Streptophyta</taxon>
        <taxon>Embryophyta</taxon>
        <taxon>Tracheophyta</taxon>
        <taxon>Spermatophyta</taxon>
        <taxon>Magnoliopsida</taxon>
        <taxon>eudicotyledons</taxon>
        <taxon>Gunneridae</taxon>
        <taxon>Pentapetalae</taxon>
        <taxon>asterids</taxon>
        <taxon>lamiids</taxon>
        <taxon>Solanales</taxon>
        <taxon>Solanaceae</taxon>
        <taxon>Solanoideae</taxon>
        <taxon>Datureae</taxon>
        <taxon>Datura</taxon>
    </lineage>
</organism>
<name>A0ABS8RSK0_DATST</name>
<evidence type="ECO:0000256" key="2">
    <source>
        <dbReference type="SAM" id="SignalP"/>
    </source>
</evidence>
<dbReference type="Proteomes" id="UP000823775">
    <property type="component" value="Unassembled WGS sequence"/>
</dbReference>
<feature type="signal peptide" evidence="2">
    <location>
        <begin position="1"/>
        <end position="29"/>
    </location>
</feature>
<evidence type="ECO:0000313" key="5">
    <source>
        <dbReference type="Proteomes" id="UP000823775"/>
    </source>
</evidence>
<dbReference type="PANTHER" id="PTHR31044">
    <property type="entry name" value="BETA-1,3 GLUCANASE"/>
    <property type="match status" value="1"/>
</dbReference>
<proteinExistence type="predicted"/>
<sequence length="116" mass="12874">MSPMAKEVLTLFFLLLSFFSGEILKLADGQKTWCVAKPSSDETTLKQNLNYACSNVDCSILREGCPCFSPNNLMNHASISMNLYYQSKGRNPWNCHFGNSAIVVLTDPSYGSCIYA</sequence>
<evidence type="ECO:0000256" key="1">
    <source>
        <dbReference type="ARBA" id="ARBA00022729"/>
    </source>
</evidence>
<feature type="chain" id="PRO_5046668048" description="X8 domain-containing protein" evidence="2">
    <location>
        <begin position="30"/>
        <end position="116"/>
    </location>
</feature>
<gene>
    <name evidence="4" type="ORF">HAX54_048098</name>
</gene>
<dbReference type="Pfam" id="PF07983">
    <property type="entry name" value="X8"/>
    <property type="match status" value="1"/>
</dbReference>
<keyword evidence="1 2" id="KW-0732">Signal</keyword>
<dbReference type="SMART" id="SM00768">
    <property type="entry name" value="X8"/>
    <property type="match status" value="1"/>
</dbReference>
<dbReference type="InterPro" id="IPR012946">
    <property type="entry name" value="X8"/>
</dbReference>
<dbReference type="InterPro" id="IPR044788">
    <property type="entry name" value="X8_dom_prot"/>
</dbReference>
<evidence type="ECO:0000313" key="4">
    <source>
        <dbReference type="EMBL" id="MCD7449015.1"/>
    </source>
</evidence>
<feature type="domain" description="X8" evidence="3">
    <location>
        <begin position="32"/>
        <end position="115"/>
    </location>
</feature>
<reference evidence="4 5" key="1">
    <citation type="journal article" date="2021" name="BMC Genomics">
        <title>Datura genome reveals duplications of psychoactive alkaloid biosynthetic genes and high mutation rate following tissue culture.</title>
        <authorList>
            <person name="Rajewski A."/>
            <person name="Carter-House D."/>
            <person name="Stajich J."/>
            <person name="Litt A."/>
        </authorList>
    </citation>
    <scope>NUCLEOTIDE SEQUENCE [LARGE SCALE GENOMIC DNA]</scope>
    <source>
        <strain evidence="4">AR-01</strain>
    </source>
</reference>
<dbReference type="PANTHER" id="PTHR31044:SF57">
    <property type="entry name" value="CARBOHYDRATE-BINDING X8 DOMAIN SUPERFAMILY PROTEIN"/>
    <property type="match status" value="1"/>
</dbReference>
<dbReference type="Gene3D" id="1.20.58.1040">
    <property type="match status" value="1"/>
</dbReference>
<accession>A0ABS8RSK0</accession>
<comment type="caution">
    <text evidence="4">The sequence shown here is derived from an EMBL/GenBank/DDBJ whole genome shotgun (WGS) entry which is preliminary data.</text>
</comment>